<dbReference type="VEuPathDB" id="ToxoDB:ETH2_1144700"/>
<evidence type="ECO:0000313" key="2">
    <source>
        <dbReference type="EMBL" id="AET50665.1"/>
    </source>
</evidence>
<keyword evidence="1" id="KW-0732">Signal</keyword>
<name>H9B9K5_EIMTE</name>
<dbReference type="VEuPathDB" id="ToxoDB:ETH_00010880"/>
<protein>
    <recommendedName>
        <fullName evidence="3">Transmembrane protein</fullName>
    </recommendedName>
</protein>
<evidence type="ECO:0000256" key="1">
    <source>
        <dbReference type="SAM" id="SignalP"/>
    </source>
</evidence>
<dbReference type="EMBL" id="JN987442">
    <property type="protein sequence ID" value="AET50665.1"/>
    <property type="molecule type" value="mRNA"/>
</dbReference>
<evidence type="ECO:0008006" key="3">
    <source>
        <dbReference type="Google" id="ProtNLM"/>
    </source>
</evidence>
<reference evidence="2" key="1">
    <citation type="journal article" date="2012" name="BMC Genomics">
        <title>Characterisation of full-length cDNA sequences provides insights into the Eimeria tenella transcriptome.</title>
        <authorList>
            <person name="Amiruddin N."/>
            <person name="Lee X.W."/>
            <person name="Blake D.P."/>
            <person name="Suzuki Y."/>
            <person name="Tay Y.L."/>
            <person name="Lim L.S."/>
            <person name="Tomley F.M."/>
            <person name="Watanabe J."/>
            <person name="Sugimoto C."/>
            <person name="Wan K.L."/>
        </authorList>
    </citation>
    <scope>NUCLEOTIDE SEQUENCE</scope>
    <source>
        <strain evidence="2">Houghton</strain>
    </source>
</reference>
<feature type="signal peptide" evidence="1">
    <location>
        <begin position="1"/>
        <end position="32"/>
    </location>
</feature>
<organism evidence="2">
    <name type="scientific">Eimeria tenella</name>
    <name type="common">Coccidian parasite</name>
    <dbReference type="NCBI Taxonomy" id="5802"/>
    <lineage>
        <taxon>Eukaryota</taxon>
        <taxon>Sar</taxon>
        <taxon>Alveolata</taxon>
        <taxon>Apicomplexa</taxon>
        <taxon>Conoidasida</taxon>
        <taxon>Coccidia</taxon>
        <taxon>Eucoccidiorida</taxon>
        <taxon>Eimeriorina</taxon>
        <taxon>Eimeriidae</taxon>
        <taxon>Eimeria</taxon>
    </lineage>
</organism>
<proteinExistence type="evidence at transcript level"/>
<accession>H9B9K5</accession>
<sequence length="480" mass="49342">MSGLCARRLFRNGGCALLAAFLIVQHPDGGESVFNDLTGASVELPVQPTPPQPPLQGGASSFPQQLLGKHAFVPQAEGTTTTAGPSLPTQQPATAGYASAFTQFFGSATPAPAVPPTQPQAPAVPAGLPGFLPPLSLDFYGSPTASAVGAVATAGNAAGSAGGAAGLAGGNWSPFGSRAQNALAAGLPVHTAEVGDETGAAPVTDTSVPVGFLSSANGVYKVPRFPSGVQSVSEPNEDAIKKCILRISASQMTSGFSDTLKSGGVQITGSAFSQLLRLVGTSSPRYTSKLSAPIVLFQRAVGTRISYEIRVAVPQGCVLLPSDPNLMGLIRREGKYIVEAAVRLQPDMLAEYSSSVAAVPADVVAFAAALAPNSNFQPLGHCVYVAHFTTKPENIQLFASYTQVKVVGVTAMGMETLQLQIPLACLPQSLHRTALWSVGLHSGTAVIVAFSPPPKAEPEWFVVRTTGDEAAFSRLTGSRP</sequence>
<dbReference type="AlphaFoldDB" id="H9B9K5"/>
<feature type="chain" id="PRO_5003618681" description="Transmembrane protein" evidence="1">
    <location>
        <begin position="33"/>
        <end position="480"/>
    </location>
</feature>